<reference evidence="1 2" key="1">
    <citation type="submission" date="2018-11" db="EMBL/GenBank/DDBJ databases">
        <title>Proposal to divide the Flavobacteriaceae and reorganize its genera based on Amino Acid Identity values calculated from whole genome sequences.</title>
        <authorList>
            <person name="Nicholson A.C."/>
            <person name="Gulvik C.A."/>
            <person name="Whitney A.M."/>
            <person name="Humrighouse B.W."/>
            <person name="Bell M."/>
            <person name="Holmes B."/>
            <person name="Steigerwalt A.G."/>
            <person name="Villarma A."/>
            <person name="Sheth M."/>
            <person name="Batra D."/>
            <person name="Pryor J."/>
            <person name="Bernardet J.-F."/>
            <person name="Hugo C."/>
            <person name="Kampfer P."/>
            <person name="Newman J."/>
            <person name="McQuiston J.R."/>
        </authorList>
    </citation>
    <scope>NUCLEOTIDE SEQUENCE [LARGE SCALE GENOMIC DNA]</scope>
    <source>
        <strain evidence="1 2">H5559</strain>
    </source>
</reference>
<evidence type="ECO:0000313" key="2">
    <source>
        <dbReference type="Proteomes" id="UP000269015"/>
    </source>
</evidence>
<dbReference type="AlphaFoldDB" id="A0A1Z3W7A3"/>
<sequence>MKTEQPDYRKIYTDIIFMKHPEKLDACKAILQKKTFTTLDVIKINQLIFGVDKEDYSGSSQKYKAYDQNAIVEILEFQKKSGYNNMQTAKQFKISRNTLAKWKKMFQI</sequence>
<dbReference type="OrthoDB" id="1260127at2"/>
<evidence type="ECO:0000313" key="1">
    <source>
        <dbReference type="EMBL" id="AZB19316.1"/>
    </source>
</evidence>
<dbReference type="KEGG" id="cio:CEQ15_20000"/>
<accession>A0A1Z3W7A3</accession>
<gene>
    <name evidence="1" type="ORF">EG352_16785</name>
</gene>
<dbReference type="GeneID" id="56900274"/>
<dbReference type="RefSeq" id="WP_034734724.1">
    <property type="nucleotide sequence ID" value="NZ_CP022058.2"/>
</dbReference>
<name>A0A1Z3W7A3_CHRID</name>
<dbReference type="EMBL" id="CP033930">
    <property type="protein sequence ID" value="AZB19316.1"/>
    <property type="molecule type" value="Genomic_DNA"/>
</dbReference>
<dbReference type="Proteomes" id="UP000269015">
    <property type="component" value="Chromosome"/>
</dbReference>
<protein>
    <submittedName>
        <fullName evidence="1">Helix-turn-helix domain-containing protein</fullName>
    </submittedName>
</protein>
<organism evidence="1 2">
    <name type="scientific">Chryseobacterium indologenes</name>
    <name type="common">Flavobacterium indologenes</name>
    <dbReference type="NCBI Taxonomy" id="253"/>
    <lineage>
        <taxon>Bacteria</taxon>
        <taxon>Pseudomonadati</taxon>
        <taxon>Bacteroidota</taxon>
        <taxon>Flavobacteriia</taxon>
        <taxon>Flavobacteriales</taxon>
        <taxon>Weeksellaceae</taxon>
        <taxon>Chryseobacterium group</taxon>
        <taxon>Chryseobacterium</taxon>
    </lineage>
</organism>
<proteinExistence type="predicted"/>